<evidence type="ECO:0000256" key="3">
    <source>
        <dbReference type="ARBA" id="ARBA00022801"/>
    </source>
</evidence>
<dbReference type="EMBL" id="PDCK01000045">
    <property type="protein sequence ID" value="PRQ20112.1"/>
    <property type="molecule type" value="Genomic_DNA"/>
</dbReference>
<dbReference type="GO" id="GO:0046475">
    <property type="term" value="P:glycerophospholipid catabolic process"/>
    <property type="evidence" value="ECO:0007669"/>
    <property type="project" value="TreeGrafter"/>
</dbReference>
<dbReference type="EC" id="3.1.4.46" evidence="1"/>
<dbReference type="Pfam" id="PF03009">
    <property type="entry name" value="GDPD"/>
    <property type="match status" value="1"/>
</dbReference>
<keyword evidence="7" id="KW-1185">Reference proteome</keyword>
<dbReference type="Gene3D" id="3.20.20.190">
    <property type="entry name" value="Phosphatidylinositol (PI) phosphodiesterase"/>
    <property type="match status" value="1"/>
</dbReference>
<keyword evidence="2" id="KW-0319">Glycerol metabolism</keyword>
<name>A0A2P6PDV5_ROSCH</name>
<dbReference type="PROSITE" id="PS51704">
    <property type="entry name" value="GP_PDE"/>
    <property type="match status" value="1"/>
</dbReference>
<dbReference type="STRING" id="74649.A0A2P6PDV5"/>
<protein>
    <recommendedName>
        <fullName evidence="1">glycerophosphodiester phosphodiesterase</fullName>
        <ecNumber evidence="1">3.1.4.46</ecNumber>
    </recommendedName>
</protein>
<proteinExistence type="predicted"/>
<dbReference type="InterPro" id="IPR051578">
    <property type="entry name" value="GDPD"/>
</dbReference>
<reference evidence="6 7" key="1">
    <citation type="journal article" date="2018" name="Nat. Genet.">
        <title>The Rosa genome provides new insights in the design of modern roses.</title>
        <authorList>
            <person name="Bendahmane M."/>
        </authorList>
    </citation>
    <scope>NUCLEOTIDE SEQUENCE [LARGE SCALE GENOMIC DNA]</scope>
    <source>
        <strain evidence="7">cv. Old Blush</strain>
    </source>
</reference>
<dbReference type="InterPro" id="IPR017946">
    <property type="entry name" value="PLC-like_Pdiesterase_TIM-brl"/>
</dbReference>
<dbReference type="GO" id="GO:0006071">
    <property type="term" value="P:glycerol metabolic process"/>
    <property type="evidence" value="ECO:0007669"/>
    <property type="project" value="UniProtKB-KW"/>
</dbReference>
<dbReference type="Gramene" id="PRQ20112">
    <property type="protein sequence ID" value="PRQ20112"/>
    <property type="gene ID" value="RchiOBHm_Chr7g0224601"/>
</dbReference>
<accession>A0A2P6PDV5</accession>
<feature type="domain" description="GP-PDE" evidence="5">
    <location>
        <begin position="2"/>
        <end position="156"/>
    </location>
</feature>
<evidence type="ECO:0000313" key="6">
    <source>
        <dbReference type="EMBL" id="PRQ20112.1"/>
    </source>
</evidence>
<evidence type="ECO:0000256" key="1">
    <source>
        <dbReference type="ARBA" id="ARBA00012247"/>
    </source>
</evidence>
<dbReference type="PANTHER" id="PTHR22958">
    <property type="entry name" value="GLYCEROPHOSPHORYL DIESTER PHOSPHODIESTERASE"/>
    <property type="match status" value="1"/>
</dbReference>
<evidence type="ECO:0000256" key="4">
    <source>
        <dbReference type="ARBA" id="ARBA00047512"/>
    </source>
</evidence>
<evidence type="ECO:0000259" key="5">
    <source>
        <dbReference type="PROSITE" id="PS51704"/>
    </source>
</evidence>
<evidence type="ECO:0000313" key="7">
    <source>
        <dbReference type="Proteomes" id="UP000238479"/>
    </source>
</evidence>
<comment type="caution">
    <text evidence="6">The sequence shown here is derived from an EMBL/GenBank/DDBJ whole genome shotgun (WGS) entry which is preliminary data.</text>
</comment>
<dbReference type="PANTHER" id="PTHR22958:SF34">
    <property type="entry name" value="GLYCEROPHOSPHODIESTER PHOSPHODIESTERASE GDPD3"/>
    <property type="match status" value="1"/>
</dbReference>
<dbReference type="SUPFAM" id="SSF51695">
    <property type="entry name" value="PLC-like phosphodiesterases"/>
    <property type="match status" value="1"/>
</dbReference>
<dbReference type="InterPro" id="IPR030395">
    <property type="entry name" value="GP_PDE_dom"/>
</dbReference>
<comment type="catalytic activity">
    <reaction evidence="4">
        <text>a sn-glycero-3-phosphodiester + H2O = an alcohol + sn-glycerol 3-phosphate + H(+)</text>
        <dbReference type="Rhea" id="RHEA:12969"/>
        <dbReference type="ChEBI" id="CHEBI:15377"/>
        <dbReference type="ChEBI" id="CHEBI:15378"/>
        <dbReference type="ChEBI" id="CHEBI:30879"/>
        <dbReference type="ChEBI" id="CHEBI:57597"/>
        <dbReference type="ChEBI" id="CHEBI:83408"/>
        <dbReference type="EC" id="3.1.4.46"/>
    </reaction>
</comment>
<keyword evidence="3 6" id="KW-0378">Hydrolase</keyword>
<evidence type="ECO:0000256" key="2">
    <source>
        <dbReference type="ARBA" id="ARBA00022798"/>
    </source>
</evidence>
<dbReference type="Proteomes" id="UP000238479">
    <property type="component" value="Chromosome 7"/>
</dbReference>
<sequence length="156" mass="18332">MLVLIRHRGNGTNMLQSSDIRMRGIKENSILSFNTAAQFPIDFVEFDVQVTKDDCPVIFHDNFIVSEDKDVFIGKRVTDLKLPEFLSYEPQKQLGEFDDHIVYKERQLKHVLQVILQLFKHVVNEYVEGRRIFFSTFQPDAALLIRKMQSSYPVYF</sequence>
<dbReference type="AlphaFoldDB" id="A0A2P6PDV5"/>
<organism evidence="6 7">
    <name type="scientific">Rosa chinensis</name>
    <name type="common">China rose</name>
    <dbReference type="NCBI Taxonomy" id="74649"/>
    <lineage>
        <taxon>Eukaryota</taxon>
        <taxon>Viridiplantae</taxon>
        <taxon>Streptophyta</taxon>
        <taxon>Embryophyta</taxon>
        <taxon>Tracheophyta</taxon>
        <taxon>Spermatophyta</taxon>
        <taxon>Magnoliopsida</taxon>
        <taxon>eudicotyledons</taxon>
        <taxon>Gunneridae</taxon>
        <taxon>Pentapetalae</taxon>
        <taxon>rosids</taxon>
        <taxon>fabids</taxon>
        <taxon>Rosales</taxon>
        <taxon>Rosaceae</taxon>
        <taxon>Rosoideae</taxon>
        <taxon>Rosoideae incertae sedis</taxon>
        <taxon>Rosa</taxon>
    </lineage>
</organism>
<dbReference type="GO" id="GO:0008889">
    <property type="term" value="F:glycerophosphodiester phosphodiesterase activity"/>
    <property type="evidence" value="ECO:0007669"/>
    <property type="project" value="UniProtKB-EC"/>
</dbReference>
<gene>
    <name evidence="6" type="ORF">RchiOBHm_Chr7g0224601</name>
</gene>